<keyword evidence="1" id="KW-1133">Transmembrane helix</keyword>
<reference evidence="4" key="1">
    <citation type="submission" date="2016-10" db="EMBL/GenBank/DDBJ databases">
        <authorList>
            <person name="Varghese N."/>
            <person name="Submissions S."/>
        </authorList>
    </citation>
    <scope>NUCLEOTIDE SEQUENCE [LARGE SCALE GENOMIC DNA]</scope>
    <source>
        <strain evidence="4">DSM 44796</strain>
    </source>
</reference>
<evidence type="ECO:0000313" key="4">
    <source>
        <dbReference type="Proteomes" id="UP000199682"/>
    </source>
</evidence>
<dbReference type="Proteomes" id="UP000199682">
    <property type="component" value="Unassembled WGS sequence"/>
</dbReference>
<organism evidence="3 4">
    <name type="scientific">Lentzea albidocapillata subsp. violacea</name>
    <dbReference type="NCBI Taxonomy" id="128104"/>
    <lineage>
        <taxon>Bacteria</taxon>
        <taxon>Bacillati</taxon>
        <taxon>Actinomycetota</taxon>
        <taxon>Actinomycetes</taxon>
        <taxon>Pseudonocardiales</taxon>
        <taxon>Pseudonocardiaceae</taxon>
        <taxon>Lentzea</taxon>
    </lineage>
</organism>
<dbReference type="Pfam" id="PF13796">
    <property type="entry name" value="Sensor"/>
    <property type="match status" value="1"/>
</dbReference>
<proteinExistence type="predicted"/>
<dbReference type="AlphaFoldDB" id="A0A1G9JLB8"/>
<feature type="domain" description="Putative sensor" evidence="2">
    <location>
        <begin position="27"/>
        <end position="224"/>
    </location>
</feature>
<gene>
    <name evidence="3" type="ORF">SAMN04488074_110281</name>
</gene>
<feature type="transmembrane region" description="Helical" evidence="1">
    <location>
        <begin position="50"/>
        <end position="69"/>
    </location>
</feature>
<feature type="transmembrane region" description="Helical" evidence="1">
    <location>
        <begin position="127"/>
        <end position="152"/>
    </location>
</feature>
<keyword evidence="1" id="KW-0472">Membrane</keyword>
<sequence length="259" mass="27871">MSGFGGGVPRNPLRLVFSSTPWLATGYLLSYVVVGTALFVVAFSVLATTYALSLLTFGIPLLAGAALVVRGCAEVERKRAELFGDNVAAGYRTVEESGLFAQIKVRWTDPATLRDCGYLVLMYVPLVLLDFVAALVWLSCLFGVTVPLWYWASPRTWHDGEFDHGIKLGYFPSGADAPQGIGIFIGDLPTALLVAAAFAVLSLGAAYVVVFAARLHAGVTRSLLGPRIDPLERARRVLTEPGPLEPWPAPKSFSNEKGR</sequence>
<protein>
    <submittedName>
        <fullName evidence="3">Putative sensor</fullName>
    </submittedName>
</protein>
<feature type="transmembrane region" description="Helical" evidence="1">
    <location>
        <begin position="191"/>
        <end position="213"/>
    </location>
</feature>
<name>A0A1G9JLB8_9PSEU</name>
<evidence type="ECO:0000259" key="2">
    <source>
        <dbReference type="Pfam" id="PF13796"/>
    </source>
</evidence>
<accession>A0A1G9JLB8</accession>
<dbReference type="InterPro" id="IPR025828">
    <property type="entry name" value="Put_sensor_dom"/>
</dbReference>
<evidence type="ECO:0000256" key="1">
    <source>
        <dbReference type="SAM" id="Phobius"/>
    </source>
</evidence>
<feature type="transmembrane region" description="Helical" evidence="1">
    <location>
        <begin position="21"/>
        <end position="44"/>
    </location>
</feature>
<dbReference type="EMBL" id="FNET01000010">
    <property type="protein sequence ID" value="SDL37894.1"/>
    <property type="molecule type" value="Genomic_DNA"/>
</dbReference>
<keyword evidence="1" id="KW-0812">Transmembrane</keyword>
<evidence type="ECO:0000313" key="3">
    <source>
        <dbReference type="EMBL" id="SDL37894.1"/>
    </source>
</evidence>
<dbReference type="RefSeq" id="WP_090008263.1">
    <property type="nucleotide sequence ID" value="NZ_FNET01000010.1"/>
</dbReference>